<feature type="region of interest" description="Disordered" evidence="1">
    <location>
        <begin position="1"/>
        <end position="25"/>
    </location>
</feature>
<feature type="compositionally biased region" description="Basic and acidic residues" evidence="1">
    <location>
        <begin position="1"/>
        <end position="15"/>
    </location>
</feature>
<comment type="caution">
    <text evidence="2">The sequence shown here is derived from an EMBL/GenBank/DDBJ whole genome shotgun (WGS) entry which is preliminary data.</text>
</comment>
<evidence type="ECO:0000313" key="2">
    <source>
        <dbReference type="EMBL" id="KAJ1189590.1"/>
    </source>
</evidence>
<dbReference type="EMBL" id="JANPWB010000005">
    <property type="protein sequence ID" value="KAJ1189590.1"/>
    <property type="molecule type" value="Genomic_DNA"/>
</dbReference>
<feature type="compositionally biased region" description="Basic and acidic residues" evidence="1">
    <location>
        <begin position="75"/>
        <end position="101"/>
    </location>
</feature>
<reference evidence="2" key="1">
    <citation type="journal article" date="2022" name="bioRxiv">
        <title>Sequencing and chromosome-scale assembly of the giantPleurodeles waltlgenome.</title>
        <authorList>
            <person name="Brown T."/>
            <person name="Elewa A."/>
            <person name="Iarovenko S."/>
            <person name="Subramanian E."/>
            <person name="Araus A.J."/>
            <person name="Petzold A."/>
            <person name="Susuki M."/>
            <person name="Suzuki K.-i.T."/>
            <person name="Hayashi T."/>
            <person name="Toyoda A."/>
            <person name="Oliveira C."/>
            <person name="Osipova E."/>
            <person name="Leigh N.D."/>
            <person name="Simon A."/>
            <person name="Yun M.H."/>
        </authorList>
    </citation>
    <scope>NUCLEOTIDE SEQUENCE</scope>
    <source>
        <strain evidence="2">20211129_DDA</strain>
        <tissue evidence="2">Liver</tissue>
    </source>
</reference>
<proteinExistence type="predicted"/>
<dbReference type="Proteomes" id="UP001066276">
    <property type="component" value="Chromosome 3_1"/>
</dbReference>
<organism evidence="2 3">
    <name type="scientific">Pleurodeles waltl</name>
    <name type="common">Iberian ribbed newt</name>
    <dbReference type="NCBI Taxonomy" id="8319"/>
    <lineage>
        <taxon>Eukaryota</taxon>
        <taxon>Metazoa</taxon>
        <taxon>Chordata</taxon>
        <taxon>Craniata</taxon>
        <taxon>Vertebrata</taxon>
        <taxon>Euteleostomi</taxon>
        <taxon>Amphibia</taxon>
        <taxon>Batrachia</taxon>
        <taxon>Caudata</taxon>
        <taxon>Salamandroidea</taxon>
        <taxon>Salamandridae</taxon>
        <taxon>Pleurodelinae</taxon>
        <taxon>Pleurodeles</taxon>
    </lineage>
</organism>
<name>A0AAV7UKP7_PLEWA</name>
<protein>
    <submittedName>
        <fullName evidence="2">Uncharacterized protein</fullName>
    </submittedName>
</protein>
<sequence length="122" mass="13797">MPDRPCLDGGSREGAAEATPARFTGMAHWEVPDRCTGGTSARSSARRENCFQCRPEEEAKQGQEEEVKEDSEPEREERTRWRKDTGPEREEAWGAKGESVRTRQQGHVPGGAWLNNIRSLWN</sequence>
<dbReference type="AlphaFoldDB" id="A0AAV7UKP7"/>
<gene>
    <name evidence="2" type="ORF">NDU88_006334</name>
</gene>
<accession>A0AAV7UKP7</accession>
<feature type="region of interest" description="Disordered" evidence="1">
    <location>
        <begin position="55"/>
        <end position="110"/>
    </location>
</feature>
<evidence type="ECO:0000256" key="1">
    <source>
        <dbReference type="SAM" id="MobiDB-lite"/>
    </source>
</evidence>
<keyword evidence="3" id="KW-1185">Reference proteome</keyword>
<evidence type="ECO:0000313" key="3">
    <source>
        <dbReference type="Proteomes" id="UP001066276"/>
    </source>
</evidence>
<feature type="compositionally biased region" description="Basic and acidic residues" evidence="1">
    <location>
        <begin position="55"/>
        <end position="65"/>
    </location>
</feature>